<feature type="transmembrane region" description="Helical" evidence="1">
    <location>
        <begin position="214"/>
        <end position="237"/>
    </location>
</feature>
<dbReference type="Gene3D" id="1.10.490.110">
    <property type="entry name" value="Uncharacterized conserved protein DUF2267"/>
    <property type="match status" value="1"/>
</dbReference>
<dbReference type="Proteomes" id="UP000216147">
    <property type="component" value="Unassembled WGS sequence"/>
</dbReference>
<name>A0A258HLC5_9CAUL</name>
<dbReference type="AlphaFoldDB" id="A0A258HLC5"/>
<dbReference type="EMBL" id="NCEQ01000005">
    <property type="protein sequence ID" value="OYX57676.1"/>
    <property type="molecule type" value="Genomic_DNA"/>
</dbReference>
<comment type="caution">
    <text evidence="2">The sequence shown here is derived from an EMBL/GenBank/DDBJ whole genome shotgun (WGS) entry which is preliminary data.</text>
</comment>
<evidence type="ECO:0000313" key="3">
    <source>
        <dbReference type="Proteomes" id="UP000216147"/>
    </source>
</evidence>
<keyword evidence="1" id="KW-0812">Transmembrane</keyword>
<dbReference type="InterPro" id="IPR018727">
    <property type="entry name" value="DUF2267"/>
</dbReference>
<evidence type="ECO:0000256" key="1">
    <source>
        <dbReference type="SAM" id="Phobius"/>
    </source>
</evidence>
<organism evidence="2 3">
    <name type="scientific">Brevundimonas subvibrioides</name>
    <dbReference type="NCBI Taxonomy" id="74313"/>
    <lineage>
        <taxon>Bacteria</taxon>
        <taxon>Pseudomonadati</taxon>
        <taxon>Pseudomonadota</taxon>
        <taxon>Alphaproteobacteria</taxon>
        <taxon>Caulobacterales</taxon>
        <taxon>Caulobacteraceae</taxon>
        <taxon>Brevundimonas</taxon>
    </lineage>
</organism>
<protein>
    <recommendedName>
        <fullName evidence="4">DUF2267 domain-containing protein</fullName>
    </recommendedName>
</protein>
<gene>
    <name evidence="2" type="ORF">B7Y86_05540</name>
</gene>
<sequence length="242" mass="25521">MTRTPRIFDSSLQTANLWLKAIGERLLCEDRHAAYEALRAVLHVLRDRLPLEAVLGLSAQCPMLIRGLLLEGWRPQEGPSGIRDADAFGDAVAGRLPPSFPFSGIEASEAVFGVLAERLDPGEVRKVLACLPEPLRGLWPDPGPVGVPADLPPRTALKQGDRRRAQRRSGLVTGATIAMAGGALTWALLVGAVQSGSVDPAQILLDPDLGVQRLAAGLLLAGVVMLLGGGLAAFLVARSRAA</sequence>
<dbReference type="InterPro" id="IPR038282">
    <property type="entry name" value="DUF2267_sf"/>
</dbReference>
<dbReference type="Pfam" id="PF10025">
    <property type="entry name" value="DUF2267"/>
    <property type="match status" value="1"/>
</dbReference>
<keyword evidence="1" id="KW-1133">Transmembrane helix</keyword>
<accession>A0A258HLC5</accession>
<reference evidence="2 3" key="1">
    <citation type="submission" date="2017-03" db="EMBL/GenBank/DDBJ databases">
        <title>Lifting the veil on microbial sulfur biogeochemistry in mining wastewaters.</title>
        <authorList>
            <person name="Kantor R.S."/>
            <person name="Colenbrander Nelson T."/>
            <person name="Marshall S."/>
            <person name="Bennett D."/>
            <person name="Apte S."/>
            <person name="Camacho D."/>
            <person name="Thomas B.C."/>
            <person name="Warren L.A."/>
            <person name="Banfield J.F."/>
        </authorList>
    </citation>
    <scope>NUCLEOTIDE SEQUENCE [LARGE SCALE GENOMIC DNA]</scope>
    <source>
        <strain evidence="2">32-68-21</strain>
    </source>
</reference>
<evidence type="ECO:0000313" key="2">
    <source>
        <dbReference type="EMBL" id="OYX57676.1"/>
    </source>
</evidence>
<feature type="transmembrane region" description="Helical" evidence="1">
    <location>
        <begin position="171"/>
        <end position="194"/>
    </location>
</feature>
<keyword evidence="1" id="KW-0472">Membrane</keyword>
<evidence type="ECO:0008006" key="4">
    <source>
        <dbReference type="Google" id="ProtNLM"/>
    </source>
</evidence>
<proteinExistence type="predicted"/>